<dbReference type="RefSeq" id="WP_092723910.1">
    <property type="nucleotide sequence ID" value="NZ_FNNO01000008.1"/>
</dbReference>
<organism evidence="1 2">
    <name type="scientific">Hydrobacter penzbergensis</name>
    <dbReference type="NCBI Taxonomy" id="1235997"/>
    <lineage>
        <taxon>Bacteria</taxon>
        <taxon>Pseudomonadati</taxon>
        <taxon>Bacteroidota</taxon>
        <taxon>Chitinophagia</taxon>
        <taxon>Chitinophagales</taxon>
        <taxon>Chitinophagaceae</taxon>
        <taxon>Hydrobacter</taxon>
    </lineage>
</organism>
<proteinExistence type="predicted"/>
<evidence type="ECO:0000313" key="1">
    <source>
        <dbReference type="EMBL" id="SDX02846.1"/>
    </source>
</evidence>
<accession>A0A8X8IHK9</accession>
<comment type="caution">
    <text evidence="1">The sequence shown here is derived from an EMBL/GenBank/DDBJ whole genome shotgun (WGS) entry which is preliminary data.</text>
</comment>
<dbReference type="EMBL" id="FNNO01000008">
    <property type="protein sequence ID" value="SDX02846.1"/>
    <property type="molecule type" value="Genomic_DNA"/>
</dbReference>
<evidence type="ECO:0000313" key="2">
    <source>
        <dbReference type="Proteomes" id="UP000198711"/>
    </source>
</evidence>
<dbReference type="AlphaFoldDB" id="A0A8X8IHK9"/>
<dbReference type="Proteomes" id="UP000198711">
    <property type="component" value="Unassembled WGS sequence"/>
</dbReference>
<sequence length="579" mass="68056">MIGRLTNENELVDRKANFFVDYFYLYLSQLGRNIDFELETPLALTDKILYQLKNNFSNCEIAVRSYLLHPMLADEDVYLSQFQTYAPVRQLFNDWLSIEKKGGKPKKALTDNYQNWVSLISAFREELNAAMFTYSLNCIISYLVCPCPLEKHREGIKAYTRILVSECIFLGRRKEFVGSVFGRILDSDINTYPFPSHITTIEEKQSYLQNRTLQQQFSAIEDFMKLPVYKVSYYYKVFGMSLARNVKFRYNEVEFFSRGHKDLTKHRKECPYFFKGTSNFFITKVTVDYYDSETAIVDVRSQIKQELKFVTMKLDREFALDSQYNYIIENGEYIADAFSSRNFKAHESKTILEKINLNPFQALANVNSVAKGHFLSFESLYVSAHAENSVPGYWHYLETLMQDYKRENELMEKVSVIMLTGDLPTRTGIFIEEMSKAIHFFNMPFNRVTFTLQESQAMIKEILDGKVPDQLRLESYPFIQELIAYYDYKLTAKDYEKSAQYYKQILQEAYSQRNFYLHQGSSSVKSQMKLRYSFVTLIQRFRLLLIEELKENAGLEFSTLIDKLYQRGSLLLKYRASNA</sequence>
<protein>
    <submittedName>
        <fullName evidence="1">Uncharacterized protein</fullName>
    </submittedName>
</protein>
<name>A0A8X8IHK9_9BACT</name>
<gene>
    <name evidence="1" type="ORF">SAMN05444410_10877</name>
</gene>
<keyword evidence="2" id="KW-1185">Reference proteome</keyword>
<reference evidence="1 2" key="1">
    <citation type="submission" date="2016-10" db="EMBL/GenBank/DDBJ databases">
        <authorList>
            <person name="Varghese N."/>
            <person name="Submissions S."/>
        </authorList>
    </citation>
    <scope>NUCLEOTIDE SEQUENCE [LARGE SCALE GENOMIC DNA]</scope>
    <source>
        <strain evidence="1 2">DSM 25353</strain>
    </source>
</reference>